<keyword evidence="11" id="KW-0472">Membrane</keyword>
<keyword evidence="5" id="KW-0812">Transmembrane</keyword>
<dbReference type="PATRIC" id="fig|1423806.3.peg.372"/>
<dbReference type="GO" id="GO:0050650">
    <property type="term" value="P:chondroitin sulfate proteoglycan biosynthetic process"/>
    <property type="evidence" value="ECO:0007669"/>
    <property type="project" value="TreeGrafter"/>
</dbReference>
<keyword evidence="3" id="KW-0328">Glycosyltransferase</keyword>
<keyword evidence="16" id="KW-1185">Reference proteome</keyword>
<keyword evidence="6" id="KW-0479">Metal-binding</keyword>
<dbReference type="GO" id="GO:0046872">
    <property type="term" value="F:metal ion binding"/>
    <property type="evidence" value="ECO:0007669"/>
    <property type="project" value="UniProtKB-KW"/>
</dbReference>
<evidence type="ECO:0000256" key="1">
    <source>
        <dbReference type="ARBA" id="ARBA00004323"/>
    </source>
</evidence>
<keyword evidence="10" id="KW-0333">Golgi apparatus</keyword>
<dbReference type="GO" id="GO:0016020">
    <property type="term" value="C:membrane"/>
    <property type="evidence" value="ECO:0007669"/>
    <property type="project" value="InterPro"/>
</dbReference>
<evidence type="ECO:0000256" key="14">
    <source>
        <dbReference type="ARBA" id="ARBA00042865"/>
    </source>
</evidence>
<dbReference type="STRING" id="1423806.FD15_GL000363"/>
<protein>
    <recommendedName>
        <fullName evidence="14">Peptide O-xylosyltransferase</fullName>
    </recommendedName>
</protein>
<evidence type="ECO:0000313" key="16">
    <source>
        <dbReference type="Proteomes" id="UP000050961"/>
    </source>
</evidence>
<dbReference type="RefSeq" id="WP_034989522.1">
    <property type="nucleotide sequence ID" value="NZ_AYZF01000008.1"/>
</dbReference>
<evidence type="ECO:0000256" key="3">
    <source>
        <dbReference type="ARBA" id="ARBA00022676"/>
    </source>
</evidence>
<dbReference type="OrthoDB" id="7943907at2"/>
<keyword evidence="13" id="KW-0325">Glycoprotein</keyword>
<evidence type="ECO:0000256" key="7">
    <source>
        <dbReference type="ARBA" id="ARBA00022824"/>
    </source>
</evidence>
<sequence>MQAVLVLAHKNVDQVIALSNLLKKRFIVFVHFDARLSLTSKDKEKLQKNEVNYISEVEVHWGSWSIAHAAICLMKEALKNPEISYFHVISGQDWPVENLDKIYNFYENDDHIYMEYQSSKDVKKSGEPVILWQKYYFNYDRVNRRSNFGKIYHRFLLLGQSLLRVNKFKKYDINLEIYNGPNWVDMPRDAVEYCLEYLRVHPKLLKVFQTGCFSDEFWMQTILINSPEFKKRVIANCHRYIKWQKQNGSYPAVLDERDFEDIVNSECHFARKFDAKYSKKLIDFLNNEYTS</sequence>
<name>A0A023CZS5_9LACO</name>
<dbReference type="Pfam" id="PF02485">
    <property type="entry name" value="Branch"/>
    <property type="match status" value="1"/>
</dbReference>
<keyword evidence="12" id="KW-1015">Disulfide bond</keyword>
<comment type="caution">
    <text evidence="15">The sequence shown here is derived from an EMBL/GenBank/DDBJ whole genome shotgun (WGS) entry which is preliminary data.</text>
</comment>
<keyword evidence="8" id="KW-0735">Signal-anchor</keyword>
<gene>
    <name evidence="15" type="ORF">FD15_GL000363</name>
</gene>
<evidence type="ECO:0000256" key="6">
    <source>
        <dbReference type="ARBA" id="ARBA00022723"/>
    </source>
</evidence>
<evidence type="ECO:0000256" key="10">
    <source>
        <dbReference type="ARBA" id="ARBA00023034"/>
    </source>
</evidence>
<dbReference type="AlphaFoldDB" id="A0A023CZS5"/>
<evidence type="ECO:0000256" key="9">
    <source>
        <dbReference type="ARBA" id="ARBA00022989"/>
    </source>
</evidence>
<evidence type="ECO:0000313" key="15">
    <source>
        <dbReference type="EMBL" id="KRN06805.1"/>
    </source>
</evidence>
<organism evidence="15 16">
    <name type="scientific">Liquorilactobacillus sucicola DSM 21376 = JCM 15457</name>
    <dbReference type="NCBI Taxonomy" id="1423806"/>
    <lineage>
        <taxon>Bacteria</taxon>
        <taxon>Bacillati</taxon>
        <taxon>Bacillota</taxon>
        <taxon>Bacilli</taxon>
        <taxon>Lactobacillales</taxon>
        <taxon>Lactobacillaceae</taxon>
        <taxon>Liquorilactobacillus</taxon>
    </lineage>
</organism>
<reference evidence="15 16" key="1">
    <citation type="journal article" date="2015" name="Genome Announc.">
        <title>Expanding the biotechnology potential of lactobacilli through comparative genomics of 213 strains and associated genera.</title>
        <authorList>
            <person name="Sun Z."/>
            <person name="Harris H.M."/>
            <person name="McCann A."/>
            <person name="Guo C."/>
            <person name="Argimon S."/>
            <person name="Zhang W."/>
            <person name="Yang X."/>
            <person name="Jeffery I.B."/>
            <person name="Cooney J.C."/>
            <person name="Kagawa T.F."/>
            <person name="Liu W."/>
            <person name="Song Y."/>
            <person name="Salvetti E."/>
            <person name="Wrobel A."/>
            <person name="Rasinkangas P."/>
            <person name="Parkhill J."/>
            <person name="Rea M.C."/>
            <person name="O'Sullivan O."/>
            <person name="Ritari J."/>
            <person name="Douillard F.P."/>
            <person name="Paul Ross R."/>
            <person name="Yang R."/>
            <person name="Briner A.E."/>
            <person name="Felis G.E."/>
            <person name="de Vos W.M."/>
            <person name="Barrangou R."/>
            <person name="Klaenhammer T.R."/>
            <person name="Caufield P.W."/>
            <person name="Cui Y."/>
            <person name="Zhang H."/>
            <person name="O'Toole P.W."/>
        </authorList>
    </citation>
    <scope>NUCLEOTIDE SEQUENCE [LARGE SCALE GENOMIC DNA]</scope>
    <source>
        <strain evidence="15 16">DSM 21376</strain>
    </source>
</reference>
<evidence type="ECO:0000256" key="2">
    <source>
        <dbReference type="ARBA" id="ARBA00004648"/>
    </source>
</evidence>
<dbReference type="EMBL" id="AYZF01000008">
    <property type="protein sequence ID" value="KRN06805.1"/>
    <property type="molecule type" value="Genomic_DNA"/>
</dbReference>
<evidence type="ECO:0000256" key="8">
    <source>
        <dbReference type="ARBA" id="ARBA00022968"/>
    </source>
</evidence>
<comment type="subcellular location">
    <subcellularLocation>
        <location evidence="2">Endoplasmic reticulum membrane</location>
        <topology evidence="2">Single-pass type II membrane protein</topology>
    </subcellularLocation>
    <subcellularLocation>
        <location evidence="1">Golgi apparatus membrane</location>
        <topology evidence="1">Single-pass type II membrane protein</topology>
    </subcellularLocation>
</comment>
<evidence type="ECO:0000256" key="12">
    <source>
        <dbReference type="ARBA" id="ARBA00023157"/>
    </source>
</evidence>
<dbReference type="InterPro" id="IPR043538">
    <property type="entry name" value="XYLT"/>
</dbReference>
<evidence type="ECO:0000256" key="13">
    <source>
        <dbReference type="ARBA" id="ARBA00023180"/>
    </source>
</evidence>
<dbReference type="Proteomes" id="UP000050961">
    <property type="component" value="Unassembled WGS sequence"/>
</dbReference>
<keyword evidence="7" id="KW-0256">Endoplasmic reticulum</keyword>
<accession>A0A023CZS5</accession>
<dbReference type="GO" id="GO:0030158">
    <property type="term" value="F:protein xylosyltransferase activity"/>
    <property type="evidence" value="ECO:0007669"/>
    <property type="project" value="InterPro"/>
</dbReference>
<dbReference type="PANTHER" id="PTHR46025:SF3">
    <property type="entry name" value="XYLOSYLTRANSFERASE OXT"/>
    <property type="match status" value="1"/>
</dbReference>
<proteinExistence type="predicted"/>
<dbReference type="InterPro" id="IPR003406">
    <property type="entry name" value="Glyco_trans_14"/>
</dbReference>
<keyword evidence="9" id="KW-1133">Transmembrane helix</keyword>
<keyword evidence="4" id="KW-0808">Transferase</keyword>
<dbReference type="GO" id="GO:0015012">
    <property type="term" value="P:heparan sulfate proteoglycan biosynthetic process"/>
    <property type="evidence" value="ECO:0007669"/>
    <property type="project" value="TreeGrafter"/>
</dbReference>
<dbReference type="eggNOG" id="COG0463">
    <property type="taxonomic scope" value="Bacteria"/>
</dbReference>
<evidence type="ECO:0000256" key="4">
    <source>
        <dbReference type="ARBA" id="ARBA00022679"/>
    </source>
</evidence>
<evidence type="ECO:0000256" key="11">
    <source>
        <dbReference type="ARBA" id="ARBA00023136"/>
    </source>
</evidence>
<dbReference type="PANTHER" id="PTHR46025">
    <property type="entry name" value="XYLOSYLTRANSFERASE OXT"/>
    <property type="match status" value="1"/>
</dbReference>
<evidence type="ECO:0000256" key="5">
    <source>
        <dbReference type="ARBA" id="ARBA00022692"/>
    </source>
</evidence>